<keyword evidence="6" id="KW-0653">Protein transport</keyword>
<comment type="similarity">
    <text evidence="2">Belongs to the Tom22 family.</text>
</comment>
<dbReference type="InParanoid" id="C1E1M1"/>
<dbReference type="STRING" id="296587.C1E1M1"/>
<evidence type="ECO:0000313" key="13">
    <source>
        <dbReference type="EMBL" id="ACO62192.1"/>
    </source>
</evidence>
<keyword evidence="5" id="KW-1000">Mitochondrion outer membrane</keyword>
<dbReference type="EMBL" id="CP001324">
    <property type="protein sequence ID" value="ACO62192.1"/>
    <property type="molecule type" value="Genomic_DNA"/>
</dbReference>
<sequence length="84" mass="9239">MEIQPAAEPNRSSKPFGAADAWHVSKKLAWHTGKAAWQFGTSFLILVVPLVIQLHREEQMMALEQEQMGVLQSPTGNAEPTPTA</sequence>
<dbReference type="GO" id="GO:0005741">
    <property type="term" value="C:mitochondrial outer membrane"/>
    <property type="evidence" value="ECO:0007669"/>
    <property type="project" value="UniProtKB-SubCell"/>
</dbReference>
<evidence type="ECO:0000256" key="7">
    <source>
        <dbReference type="ARBA" id="ARBA00022989"/>
    </source>
</evidence>
<dbReference type="InterPro" id="IPR005683">
    <property type="entry name" value="Tom22"/>
</dbReference>
<keyword evidence="10 12" id="KW-0472">Membrane</keyword>
<dbReference type="FunCoup" id="C1E1M1">
    <property type="interactions" value="1284"/>
</dbReference>
<keyword evidence="3" id="KW-0813">Transport</keyword>
<dbReference type="OMA" id="MEHEAQY"/>
<dbReference type="GO" id="GO:0006886">
    <property type="term" value="P:intracellular protein transport"/>
    <property type="evidence" value="ECO:0007669"/>
    <property type="project" value="InterPro"/>
</dbReference>
<dbReference type="RefSeq" id="XP_002500934.1">
    <property type="nucleotide sequence ID" value="XM_002500888.1"/>
</dbReference>
<keyword evidence="4 12" id="KW-0812">Transmembrane</keyword>
<dbReference type="InterPro" id="IPR017411">
    <property type="entry name" value="Tom22_pln"/>
</dbReference>
<dbReference type="PANTHER" id="PTHR46867:SF4">
    <property type="entry name" value="MITOCHONDRIAL IMPORT RECEPTOR SUBUNIT TOM9-2"/>
    <property type="match status" value="1"/>
</dbReference>
<dbReference type="PANTHER" id="PTHR46867">
    <property type="entry name" value="MITOCHONDRIAL IMPORT RECEPTOR SUBUNIT TOM9-2"/>
    <property type="match status" value="1"/>
</dbReference>
<evidence type="ECO:0000256" key="3">
    <source>
        <dbReference type="ARBA" id="ARBA00022448"/>
    </source>
</evidence>
<gene>
    <name evidence="13" type="ORF">MICPUN_56921</name>
</gene>
<dbReference type="GeneID" id="8242123"/>
<dbReference type="Proteomes" id="UP000002009">
    <property type="component" value="Chromosome 3"/>
</dbReference>
<protein>
    <recommendedName>
        <fullName evidence="15">Mitochondrial import receptor subunit TOM22 homolog</fullName>
    </recommendedName>
</protein>
<evidence type="ECO:0000256" key="6">
    <source>
        <dbReference type="ARBA" id="ARBA00022927"/>
    </source>
</evidence>
<evidence type="ECO:0000256" key="5">
    <source>
        <dbReference type="ARBA" id="ARBA00022787"/>
    </source>
</evidence>
<dbReference type="CDD" id="cd22884">
    <property type="entry name" value="TOM22"/>
    <property type="match status" value="1"/>
</dbReference>
<evidence type="ECO:0000256" key="2">
    <source>
        <dbReference type="ARBA" id="ARBA00009874"/>
    </source>
</evidence>
<name>C1E1M1_MICCC</name>
<evidence type="ECO:0000256" key="12">
    <source>
        <dbReference type="SAM" id="Phobius"/>
    </source>
</evidence>
<evidence type="ECO:0000313" key="14">
    <source>
        <dbReference type="Proteomes" id="UP000002009"/>
    </source>
</evidence>
<keyword evidence="11" id="KW-0675">Receptor</keyword>
<evidence type="ECO:0000256" key="10">
    <source>
        <dbReference type="ARBA" id="ARBA00023136"/>
    </source>
</evidence>
<evidence type="ECO:0000256" key="9">
    <source>
        <dbReference type="ARBA" id="ARBA00023128"/>
    </source>
</evidence>
<organism evidence="13 14">
    <name type="scientific">Micromonas commoda (strain RCC299 / NOUM17 / CCMP2709)</name>
    <name type="common">Picoplanktonic green alga</name>
    <dbReference type="NCBI Taxonomy" id="296587"/>
    <lineage>
        <taxon>Eukaryota</taxon>
        <taxon>Viridiplantae</taxon>
        <taxon>Chlorophyta</taxon>
        <taxon>Mamiellophyceae</taxon>
        <taxon>Mamiellales</taxon>
        <taxon>Mamiellaceae</taxon>
        <taxon>Micromonas</taxon>
    </lineage>
</organism>
<evidence type="ECO:0000256" key="4">
    <source>
        <dbReference type="ARBA" id="ARBA00022692"/>
    </source>
</evidence>
<comment type="subcellular location">
    <subcellularLocation>
        <location evidence="1">Mitochondrion outer membrane</location>
        <topology evidence="1">Single-pass membrane protein</topology>
    </subcellularLocation>
</comment>
<dbReference type="OrthoDB" id="10016939at2759"/>
<accession>C1E1M1</accession>
<keyword evidence="9" id="KW-0496">Mitochondrion</keyword>
<evidence type="ECO:0008006" key="15">
    <source>
        <dbReference type="Google" id="ProtNLM"/>
    </source>
</evidence>
<reference evidence="13 14" key="1">
    <citation type="journal article" date="2009" name="Science">
        <title>Green evolution and dynamic adaptations revealed by genomes of the marine picoeukaryotes Micromonas.</title>
        <authorList>
            <person name="Worden A.Z."/>
            <person name="Lee J.H."/>
            <person name="Mock T."/>
            <person name="Rouze P."/>
            <person name="Simmons M.P."/>
            <person name="Aerts A.L."/>
            <person name="Allen A.E."/>
            <person name="Cuvelier M.L."/>
            <person name="Derelle E."/>
            <person name="Everett M.V."/>
            <person name="Foulon E."/>
            <person name="Grimwood J."/>
            <person name="Gundlach H."/>
            <person name="Henrissat B."/>
            <person name="Napoli C."/>
            <person name="McDonald S.M."/>
            <person name="Parker M.S."/>
            <person name="Rombauts S."/>
            <person name="Salamov A."/>
            <person name="Von Dassow P."/>
            <person name="Badger J.H."/>
            <person name="Coutinho P.M."/>
            <person name="Demir E."/>
            <person name="Dubchak I."/>
            <person name="Gentemann C."/>
            <person name="Eikrem W."/>
            <person name="Gready J.E."/>
            <person name="John U."/>
            <person name="Lanier W."/>
            <person name="Lindquist E.A."/>
            <person name="Lucas S."/>
            <person name="Mayer K.F."/>
            <person name="Moreau H."/>
            <person name="Not F."/>
            <person name="Otillar R."/>
            <person name="Panaud O."/>
            <person name="Pangilinan J."/>
            <person name="Paulsen I."/>
            <person name="Piegu B."/>
            <person name="Poliakov A."/>
            <person name="Robbens S."/>
            <person name="Schmutz J."/>
            <person name="Toulza E."/>
            <person name="Wyss T."/>
            <person name="Zelensky A."/>
            <person name="Zhou K."/>
            <person name="Armbrust E.V."/>
            <person name="Bhattacharya D."/>
            <person name="Goodenough U.W."/>
            <person name="Van de Peer Y."/>
            <person name="Grigoriev I.V."/>
        </authorList>
    </citation>
    <scope>NUCLEOTIDE SEQUENCE [LARGE SCALE GENOMIC DNA]</scope>
    <source>
        <strain evidence="14">RCC299 / NOUM17</strain>
    </source>
</reference>
<keyword evidence="7 12" id="KW-1133">Transmembrane helix</keyword>
<proteinExistence type="inferred from homology"/>
<feature type="transmembrane region" description="Helical" evidence="12">
    <location>
        <begin position="35"/>
        <end position="52"/>
    </location>
</feature>
<keyword evidence="8" id="KW-0811">Translocation</keyword>
<dbReference type="KEGG" id="mis:MICPUN_56921"/>
<keyword evidence="14" id="KW-1185">Reference proteome</keyword>
<dbReference type="eggNOG" id="KOG4111">
    <property type="taxonomic scope" value="Eukaryota"/>
</dbReference>
<evidence type="ECO:0000256" key="1">
    <source>
        <dbReference type="ARBA" id="ARBA00004572"/>
    </source>
</evidence>
<dbReference type="AlphaFoldDB" id="C1E1M1"/>
<evidence type="ECO:0000256" key="8">
    <source>
        <dbReference type="ARBA" id="ARBA00023010"/>
    </source>
</evidence>
<evidence type="ECO:0000256" key="11">
    <source>
        <dbReference type="ARBA" id="ARBA00023170"/>
    </source>
</evidence>
<dbReference type="Pfam" id="PF04281">
    <property type="entry name" value="Tom22"/>
    <property type="match status" value="1"/>
</dbReference>